<dbReference type="PIRSF" id="PIRSF023956">
    <property type="entry name" value="Thiopurine_S-methyltransferase"/>
    <property type="match status" value="1"/>
</dbReference>
<proteinExistence type="inferred from homology"/>
<name>A0ABM1B5X8_LIMPO</name>
<keyword evidence="6" id="KW-0489">Methyltransferase</keyword>
<keyword evidence="8" id="KW-0949">S-adenosyl-L-methionine</keyword>
<dbReference type="GeneID" id="106460326"/>
<evidence type="ECO:0000313" key="10">
    <source>
        <dbReference type="RefSeq" id="XP_013775473.1"/>
    </source>
</evidence>
<organism evidence="9 10">
    <name type="scientific">Limulus polyphemus</name>
    <name type="common">Atlantic horseshoe crab</name>
    <dbReference type="NCBI Taxonomy" id="6850"/>
    <lineage>
        <taxon>Eukaryota</taxon>
        <taxon>Metazoa</taxon>
        <taxon>Ecdysozoa</taxon>
        <taxon>Arthropoda</taxon>
        <taxon>Chelicerata</taxon>
        <taxon>Merostomata</taxon>
        <taxon>Xiphosura</taxon>
        <taxon>Limulidae</taxon>
        <taxon>Limulus</taxon>
    </lineage>
</organism>
<comment type="subcellular location">
    <subcellularLocation>
        <location evidence="2">Cytoplasm</location>
    </subcellularLocation>
</comment>
<sequence length="228" mass="26922">MASQDSFNQWNFAWEKNNTKWHIQERHPYLEKYTDVLLNGRKEVQIFFPMCGKCVDMKWFYDNGHRVVGVEYVEKGVVEFFQEQGLEYVVEPVEQICGNLYKTADEHLKIFCCDFLKFDKDCAGLMDVVWDRGALVAIEKGDRKKYVKLMLSILAPGYQYLLSTFCYDDWFFSGCPRTVPPALVHILFGNHCNLQHLETRDASERMSERMDIRPVLEDFWLITEKNLK</sequence>
<evidence type="ECO:0000256" key="5">
    <source>
        <dbReference type="ARBA" id="ARBA00022490"/>
    </source>
</evidence>
<keyword evidence="5" id="KW-0963">Cytoplasm</keyword>
<evidence type="ECO:0000256" key="6">
    <source>
        <dbReference type="ARBA" id="ARBA00022603"/>
    </source>
</evidence>
<dbReference type="Gene3D" id="3.40.50.150">
    <property type="entry name" value="Vaccinia Virus protein VP39"/>
    <property type="match status" value="1"/>
</dbReference>
<keyword evidence="7" id="KW-0808">Transferase</keyword>
<dbReference type="EC" id="2.1.1.67" evidence="4"/>
<dbReference type="PANTHER" id="PTHR10259">
    <property type="entry name" value="THIOPURINE S-METHYLTRANSFERASE"/>
    <property type="match status" value="1"/>
</dbReference>
<accession>A0ABM1B5X8</accession>
<dbReference type="Proteomes" id="UP000694941">
    <property type="component" value="Unplaced"/>
</dbReference>
<dbReference type="InterPro" id="IPR025835">
    <property type="entry name" value="Thiopurine_S-MeTrfase"/>
</dbReference>
<evidence type="ECO:0000256" key="2">
    <source>
        <dbReference type="ARBA" id="ARBA00004496"/>
    </source>
</evidence>
<evidence type="ECO:0000256" key="8">
    <source>
        <dbReference type="ARBA" id="ARBA00022691"/>
    </source>
</evidence>
<dbReference type="SUPFAM" id="SSF53335">
    <property type="entry name" value="S-adenosyl-L-methionine-dependent methyltransferases"/>
    <property type="match status" value="1"/>
</dbReference>
<protein>
    <recommendedName>
        <fullName evidence="4">thiopurine S-methyltransferase</fullName>
        <ecNumber evidence="4">2.1.1.67</ecNumber>
    </recommendedName>
</protein>
<evidence type="ECO:0000256" key="7">
    <source>
        <dbReference type="ARBA" id="ARBA00022679"/>
    </source>
</evidence>
<dbReference type="InterPro" id="IPR029063">
    <property type="entry name" value="SAM-dependent_MTases_sf"/>
</dbReference>
<dbReference type="PANTHER" id="PTHR10259:SF11">
    <property type="entry name" value="THIOPURINE S-METHYLTRANSFERASE"/>
    <property type="match status" value="1"/>
</dbReference>
<dbReference type="PROSITE" id="PS51585">
    <property type="entry name" value="SAM_MT_TPMT"/>
    <property type="match status" value="1"/>
</dbReference>
<evidence type="ECO:0000256" key="4">
    <source>
        <dbReference type="ARBA" id="ARBA00011905"/>
    </source>
</evidence>
<comment type="similarity">
    <text evidence="3">Belongs to the class I-like SAM-binding methyltransferase superfamily. TPMT family.</text>
</comment>
<dbReference type="RefSeq" id="XP_013775473.1">
    <property type="nucleotide sequence ID" value="XM_013920019.2"/>
</dbReference>
<dbReference type="InterPro" id="IPR008854">
    <property type="entry name" value="TPMT"/>
</dbReference>
<evidence type="ECO:0000256" key="1">
    <source>
        <dbReference type="ARBA" id="ARBA00000903"/>
    </source>
</evidence>
<comment type="catalytic activity">
    <reaction evidence="1">
        <text>S-adenosyl-L-methionine + a thiopurine = S-adenosyl-L-homocysteine + a thiopurine S-methylether.</text>
        <dbReference type="EC" id="2.1.1.67"/>
    </reaction>
</comment>
<keyword evidence="9" id="KW-1185">Reference proteome</keyword>
<gene>
    <name evidence="10" type="primary">LOC106460326</name>
</gene>
<evidence type="ECO:0000256" key="3">
    <source>
        <dbReference type="ARBA" id="ARBA00008145"/>
    </source>
</evidence>
<dbReference type="Pfam" id="PF05724">
    <property type="entry name" value="TPMT"/>
    <property type="match status" value="1"/>
</dbReference>
<reference evidence="10" key="1">
    <citation type="submission" date="2025-08" db="UniProtKB">
        <authorList>
            <consortium name="RefSeq"/>
        </authorList>
    </citation>
    <scope>IDENTIFICATION</scope>
    <source>
        <tissue evidence="10">Muscle</tissue>
    </source>
</reference>
<evidence type="ECO:0000313" key="9">
    <source>
        <dbReference type="Proteomes" id="UP000694941"/>
    </source>
</evidence>